<reference evidence="12" key="2">
    <citation type="submission" date="2020-09" db="EMBL/GenBank/DDBJ databases">
        <authorList>
            <person name="Sun Q."/>
            <person name="Zhou Y."/>
        </authorList>
    </citation>
    <scope>NUCLEOTIDE SEQUENCE</scope>
    <source>
        <strain evidence="12">CGMCC 1.15367</strain>
    </source>
</reference>
<evidence type="ECO:0000256" key="1">
    <source>
        <dbReference type="ARBA" id="ARBA00005417"/>
    </source>
</evidence>
<dbReference type="FunFam" id="3.40.50.300:FF:000201">
    <property type="entry name" value="Glycine betaine/L-proline ABC transporter ATP-binding protein"/>
    <property type="match status" value="1"/>
</dbReference>
<sequence length="384" mass="41103">MAERAPGIEIRRLCKIFGANGAAYVDAVRNGMTKAELNATAAHVLGLRDINIAMPGGGIQVIMGLSGSGKSTLIRHINRLIDPTAGEVIVDGADVVKMSPTELRDFRRHKTAMVFQKFALLPHRNVLENTVYGLEVQGLPRRAQEEAAMRWLERVGLKGFEKKYPNQLSGGMQQRVGLARALSNDAPILLMDEAFSALDPLIRTDMQTVLLDIQKDVGKTIVFITHDLDEALRLGDRIAILRDGEMVQQGTRQDIVLRPADDYIANFVRHVNRGRVIQVENVMAPATGATATLPSVAVGTTLEAAAELFAAGQAEALAVVEADGRPVGQIGLRRILAAMVSPQGAAEDALPSPAEDEAVPSLDGAAAPVPLETIGRSVIRAQAG</sequence>
<evidence type="ECO:0000313" key="13">
    <source>
        <dbReference type="Proteomes" id="UP000644699"/>
    </source>
</evidence>
<evidence type="ECO:0000256" key="6">
    <source>
        <dbReference type="ARBA" id="ARBA00051811"/>
    </source>
</evidence>
<dbReference type="RefSeq" id="WP_188910080.1">
    <property type="nucleotide sequence ID" value="NZ_BMIQ01000004.1"/>
</dbReference>
<dbReference type="NCBIfam" id="TIGR01186">
    <property type="entry name" value="proV"/>
    <property type="match status" value="1"/>
</dbReference>
<gene>
    <name evidence="12" type="ORF">GCM10011390_31440</name>
</gene>
<dbReference type="InterPro" id="IPR051921">
    <property type="entry name" value="ABC_osmolyte_uptake_ATP-bind"/>
</dbReference>
<name>A0A916ZS25_9HYPH</name>
<dbReference type="GO" id="GO:0031460">
    <property type="term" value="P:glycine betaine transport"/>
    <property type="evidence" value="ECO:0007669"/>
    <property type="project" value="InterPro"/>
</dbReference>
<dbReference type="SUPFAM" id="SSF54631">
    <property type="entry name" value="CBS-domain pair"/>
    <property type="match status" value="1"/>
</dbReference>
<comment type="subunit">
    <text evidence="9">The complex is probably composed of two ATP-binding proteins, two transmembrane proteins and a solute-binding protein.</text>
</comment>
<evidence type="ECO:0000256" key="4">
    <source>
        <dbReference type="ARBA" id="ARBA00022840"/>
    </source>
</evidence>
<dbReference type="PROSITE" id="PS00211">
    <property type="entry name" value="ABC_TRANSPORTER_1"/>
    <property type="match status" value="1"/>
</dbReference>
<dbReference type="PANTHER" id="PTHR43869:SF1">
    <property type="entry name" value="GLYCINE BETAINE_PROLINE BETAINE TRANSPORT SYSTEM ATP-BINDING PROTEIN PROV"/>
    <property type="match status" value="1"/>
</dbReference>
<keyword evidence="8" id="KW-0129">CBS domain</keyword>
<dbReference type="InterPro" id="IPR003593">
    <property type="entry name" value="AAA+_ATPase"/>
</dbReference>
<dbReference type="InterPro" id="IPR017871">
    <property type="entry name" value="ABC_transporter-like_CS"/>
</dbReference>
<dbReference type="InterPro" id="IPR027417">
    <property type="entry name" value="P-loop_NTPase"/>
</dbReference>
<dbReference type="GO" id="GO:0015418">
    <property type="term" value="F:ABC-type quaternary ammonium compound transporting activity"/>
    <property type="evidence" value="ECO:0007669"/>
    <property type="project" value="UniProtKB-EC"/>
</dbReference>
<dbReference type="Gene3D" id="3.40.50.300">
    <property type="entry name" value="P-loop containing nucleotide triphosphate hydrolases"/>
    <property type="match status" value="1"/>
</dbReference>
<dbReference type="GO" id="GO:0006865">
    <property type="term" value="P:amino acid transport"/>
    <property type="evidence" value="ECO:0007669"/>
    <property type="project" value="UniProtKB-UniRule"/>
</dbReference>
<evidence type="ECO:0000256" key="3">
    <source>
        <dbReference type="ARBA" id="ARBA00022741"/>
    </source>
</evidence>
<evidence type="ECO:0000256" key="2">
    <source>
        <dbReference type="ARBA" id="ARBA00022448"/>
    </source>
</evidence>
<dbReference type="Pfam" id="PF00005">
    <property type="entry name" value="ABC_tran"/>
    <property type="match status" value="1"/>
</dbReference>
<organism evidence="12 13">
    <name type="scientific">Aureimonas endophytica</name>
    <dbReference type="NCBI Taxonomy" id="2027858"/>
    <lineage>
        <taxon>Bacteria</taxon>
        <taxon>Pseudomonadati</taxon>
        <taxon>Pseudomonadota</taxon>
        <taxon>Alphaproteobacteria</taxon>
        <taxon>Hyphomicrobiales</taxon>
        <taxon>Aurantimonadaceae</taxon>
        <taxon>Aureimonas</taxon>
    </lineage>
</organism>
<protein>
    <recommendedName>
        <fullName evidence="9">Quaternary amine transport ATP-binding protein</fullName>
        <ecNumber evidence="9">7.6.2.9</ecNumber>
    </recommendedName>
</protein>
<evidence type="ECO:0000256" key="9">
    <source>
        <dbReference type="RuleBase" id="RU369116"/>
    </source>
</evidence>
<evidence type="ECO:0000313" key="12">
    <source>
        <dbReference type="EMBL" id="GGE10106.1"/>
    </source>
</evidence>
<dbReference type="PROSITE" id="PS50893">
    <property type="entry name" value="ABC_TRANSPORTER_2"/>
    <property type="match status" value="1"/>
</dbReference>
<feature type="domain" description="ABC transporter" evidence="10">
    <location>
        <begin position="32"/>
        <end position="268"/>
    </location>
</feature>
<dbReference type="EMBL" id="BMIQ01000004">
    <property type="protein sequence ID" value="GGE10106.1"/>
    <property type="molecule type" value="Genomic_DNA"/>
</dbReference>
<keyword evidence="9" id="KW-1003">Cell membrane</keyword>
<dbReference type="InterPro" id="IPR005892">
    <property type="entry name" value="Gly-betaine_transp_ATP-bd"/>
</dbReference>
<proteinExistence type="inferred from homology"/>
<evidence type="ECO:0000256" key="5">
    <source>
        <dbReference type="ARBA" id="ARBA00022970"/>
    </source>
</evidence>
<dbReference type="PANTHER" id="PTHR43869">
    <property type="entry name" value="GLYCINE BETAINE/PROLINE BETAINE TRANSPORT SYSTEM ATP-BINDING PROTEIN PROV"/>
    <property type="match status" value="1"/>
</dbReference>
<dbReference type="SMART" id="SM00382">
    <property type="entry name" value="AAA"/>
    <property type="match status" value="1"/>
</dbReference>
<keyword evidence="5" id="KW-0029">Amino-acid transport</keyword>
<dbReference type="PROSITE" id="PS51371">
    <property type="entry name" value="CBS"/>
    <property type="match status" value="1"/>
</dbReference>
<evidence type="ECO:0000256" key="7">
    <source>
        <dbReference type="ARBA" id="ARBA00061968"/>
    </source>
</evidence>
<comment type="subcellular location">
    <subcellularLocation>
        <location evidence="9">Cell inner membrane</location>
        <topology evidence="9">Peripheral membrane protein</topology>
    </subcellularLocation>
</comment>
<feature type="domain" description="CBS" evidence="11">
    <location>
        <begin position="289"/>
        <end position="347"/>
    </location>
</feature>
<dbReference type="InterPro" id="IPR046342">
    <property type="entry name" value="CBS_dom_sf"/>
</dbReference>
<dbReference type="GO" id="GO:0016887">
    <property type="term" value="F:ATP hydrolysis activity"/>
    <property type="evidence" value="ECO:0007669"/>
    <property type="project" value="UniProtKB-UniRule"/>
</dbReference>
<evidence type="ECO:0000256" key="8">
    <source>
        <dbReference type="PROSITE-ProRule" id="PRU00703"/>
    </source>
</evidence>
<reference evidence="12" key="1">
    <citation type="journal article" date="2014" name="Int. J. Syst. Evol. Microbiol.">
        <title>Complete genome sequence of Corynebacterium casei LMG S-19264T (=DSM 44701T), isolated from a smear-ripened cheese.</title>
        <authorList>
            <consortium name="US DOE Joint Genome Institute (JGI-PGF)"/>
            <person name="Walter F."/>
            <person name="Albersmeier A."/>
            <person name="Kalinowski J."/>
            <person name="Ruckert C."/>
        </authorList>
    </citation>
    <scope>NUCLEOTIDE SEQUENCE</scope>
    <source>
        <strain evidence="12">CGMCC 1.15367</strain>
    </source>
</reference>
<dbReference type="InterPro" id="IPR003439">
    <property type="entry name" value="ABC_transporter-like_ATP-bd"/>
</dbReference>
<keyword evidence="13" id="KW-1185">Reference proteome</keyword>
<comment type="subunit">
    <text evidence="7">The complex is probably composed of two ATP-binding proteins (TmoW), two transmembrane proteins (TmoV) and a solute-binding protein (TmoX).</text>
</comment>
<comment type="similarity">
    <text evidence="1 9">Belongs to the ABC transporter superfamily.</text>
</comment>
<keyword evidence="9" id="KW-0997">Cell inner membrane</keyword>
<dbReference type="GO" id="GO:0005886">
    <property type="term" value="C:plasma membrane"/>
    <property type="evidence" value="ECO:0007669"/>
    <property type="project" value="UniProtKB-SubCell"/>
</dbReference>
<dbReference type="EC" id="7.6.2.9" evidence="9"/>
<dbReference type="Proteomes" id="UP000644699">
    <property type="component" value="Unassembled WGS sequence"/>
</dbReference>
<evidence type="ECO:0000259" key="11">
    <source>
        <dbReference type="PROSITE" id="PS51371"/>
    </source>
</evidence>
<evidence type="ECO:0000259" key="10">
    <source>
        <dbReference type="PROSITE" id="PS50893"/>
    </source>
</evidence>
<comment type="catalytic activity">
    <reaction evidence="6">
        <text>a quaternary ammonium(out) + ATP + H2O = a quaternary ammonium(in) + ADP + phosphate + H(+)</text>
        <dbReference type="Rhea" id="RHEA:11036"/>
        <dbReference type="ChEBI" id="CHEBI:15377"/>
        <dbReference type="ChEBI" id="CHEBI:15378"/>
        <dbReference type="ChEBI" id="CHEBI:30616"/>
        <dbReference type="ChEBI" id="CHEBI:35267"/>
        <dbReference type="ChEBI" id="CHEBI:43474"/>
        <dbReference type="ChEBI" id="CHEBI:456216"/>
        <dbReference type="EC" id="7.6.2.9"/>
    </reaction>
    <physiologicalReaction direction="left-to-right" evidence="6">
        <dbReference type="Rhea" id="RHEA:11037"/>
    </physiologicalReaction>
</comment>
<keyword evidence="9" id="KW-0472">Membrane</keyword>
<accession>A0A916ZS25</accession>
<keyword evidence="3 9" id="KW-0547">Nucleotide-binding</keyword>
<dbReference type="GO" id="GO:0005524">
    <property type="term" value="F:ATP binding"/>
    <property type="evidence" value="ECO:0007669"/>
    <property type="project" value="UniProtKB-UniRule"/>
</dbReference>
<dbReference type="InterPro" id="IPR000644">
    <property type="entry name" value="CBS_dom"/>
</dbReference>
<keyword evidence="2 9" id="KW-0813">Transport</keyword>
<dbReference type="GO" id="GO:0006970">
    <property type="term" value="P:response to osmotic stress"/>
    <property type="evidence" value="ECO:0007669"/>
    <property type="project" value="UniProtKB-ARBA"/>
</dbReference>
<dbReference type="SUPFAM" id="SSF52540">
    <property type="entry name" value="P-loop containing nucleoside triphosphate hydrolases"/>
    <property type="match status" value="1"/>
</dbReference>
<keyword evidence="4 9" id="KW-0067">ATP-binding</keyword>
<dbReference type="AlphaFoldDB" id="A0A916ZS25"/>
<comment type="caution">
    <text evidence="12">The sequence shown here is derived from an EMBL/GenBank/DDBJ whole genome shotgun (WGS) entry which is preliminary data.</text>
</comment>